<evidence type="ECO:0000313" key="1">
    <source>
        <dbReference type="EMBL" id="EFO13814.1"/>
    </source>
</evidence>
<dbReference type="GeneID" id="9952195"/>
<dbReference type="CTD" id="9952195"/>
<dbReference type="RefSeq" id="XP_003150255.1">
    <property type="nucleotide sequence ID" value="XM_003150207.1"/>
</dbReference>
<gene>
    <name evidence="1" type="ORF">LOAG_14713</name>
</gene>
<feature type="non-terminal residue" evidence="1">
    <location>
        <position position="1"/>
    </location>
</feature>
<sequence length="51" mass="5658">SDPCQDDSLHDCDPVAECYSEQPGYFQCRCPSGFADISTDPRFPGRKCKKG</sequence>
<dbReference type="OrthoDB" id="10040649at2759"/>
<accession>A0A1S0THR2</accession>
<dbReference type="KEGG" id="loa:LOAG_14713"/>
<name>A0A1S0THR2_LOALO</name>
<dbReference type="OMA" id="XSDPCQD"/>
<protein>
    <recommendedName>
        <fullName evidence="2">EGF-like domain-containing protein</fullName>
    </recommendedName>
</protein>
<proteinExistence type="predicted"/>
<organism evidence="1">
    <name type="scientific">Loa loa</name>
    <name type="common">Eye worm</name>
    <name type="synonym">Filaria loa</name>
    <dbReference type="NCBI Taxonomy" id="7209"/>
    <lineage>
        <taxon>Eukaryota</taxon>
        <taxon>Metazoa</taxon>
        <taxon>Ecdysozoa</taxon>
        <taxon>Nematoda</taxon>
        <taxon>Chromadorea</taxon>
        <taxon>Rhabditida</taxon>
        <taxon>Spirurina</taxon>
        <taxon>Spiruromorpha</taxon>
        <taxon>Filarioidea</taxon>
        <taxon>Onchocercidae</taxon>
        <taxon>Loa</taxon>
    </lineage>
</organism>
<evidence type="ECO:0008006" key="2">
    <source>
        <dbReference type="Google" id="ProtNLM"/>
    </source>
</evidence>
<reference evidence="1" key="1">
    <citation type="submission" date="2012-04" db="EMBL/GenBank/DDBJ databases">
        <title>The Genome Sequence of Loa loa.</title>
        <authorList>
            <consortium name="The Broad Institute Genome Sequencing Platform"/>
            <consortium name="Broad Institute Genome Sequencing Center for Infectious Disease"/>
            <person name="Nutman T.B."/>
            <person name="Fink D.L."/>
            <person name="Russ C."/>
            <person name="Young S."/>
            <person name="Zeng Q."/>
            <person name="Gargeya S."/>
            <person name="Alvarado L."/>
            <person name="Berlin A."/>
            <person name="Chapman S.B."/>
            <person name="Chen Z."/>
            <person name="Freedman E."/>
            <person name="Gellesch M."/>
            <person name="Goldberg J."/>
            <person name="Griggs A."/>
            <person name="Gujja S."/>
            <person name="Heilman E.R."/>
            <person name="Heiman D."/>
            <person name="Howarth C."/>
            <person name="Mehta T."/>
            <person name="Neiman D."/>
            <person name="Pearson M."/>
            <person name="Roberts A."/>
            <person name="Saif S."/>
            <person name="Shea T."/>
            <person name="Shenoy N."/>
            <person name="Sisk P."/>
            <person name="Stolte C."/>
            <person name="Sykes S."/>
            <person name="White J."/>
            <person name="Yandava C."/>
            <person name="Haas B."/>
            <person name="Henn M.R."/>
            <person name="Nusbaum C."/>
            <person name="Birren B."/>
        </authorList>
    </citation>
    <scope>NUCLEOTIDE SEQUENCE [LARGE SCALE GENOMIC DNA]</scope>
</reference>
<dbReference type="Gene3D" id="2.10.25.10">
    <property type="entry name" value="Laminin"/>
    <property type="match status" value="1"/>
</dbReference>
<dbReference type="InParanoid" id="A0A1S0THR2"/>
<dbReference type="EMBL" id="JH712437">
    <property type="protein sequence ID" value="EFO13814.1"/>
    <property type="molecule type" value="Genomic_DNA"/>
</dbReference>
<dbReference type="AlphaFoldDB" id="A0A1S0THR2"/>